<dbReference type="AlphaFoldDB" id="X1FK47"/>
<organism evidence="1">
    <name type="scientific">marine sediment metagenome</name>
    <dbReference type="NCBI Taxonomy" id="412755"/>
    <lineage>
        <taxon>unclassified sequences</taxon>
        <taxon>metagenomes</taxon>
        <taxon>ecological metagenomes</taxon>
    </lineage>
</organism>
<evidence type="ECO:0000313" key="1">
    <source>
        <dbReference type="EMBL" id="GAH45337.1"/>
    </source>
</evidence>
<protein>
    <submittedName>
        <fullName evidence="1">Uncharacterized protein</fullName>
    </submittedName>
</protein>
<comment type="caution">
    <text evidence="1">The sequence shown here is derived from an EMBL/GenBank/DDBJ whole genome shotgun (WGS) entry which is preliminary data.</text>
</comment>
<gene>
    <name evidence="1" type="ORF">S03H2_17137</name>
</gene>
<sequence length="244" mass="26299">DQAVLKLLELLEIPGIARPMAKVRNALTWPVRKAMQLLDNDGIGAEGNNEASVLVDVVGHALLSLRMTISQFVDEPGQAGIWWGALGRDYDDEAGGVRRGLPGAVLSYQENFATEIQSAAQSLYARLQEKPIVLNALRASRVGADAAGVVVAVKTGAVGVSEALLTPAMLSLTSMLTESVVGKYMESVQNQLRERQRGLVRDLLRQEVFAPLLYRQKNQSNAALFGISEGELVEAERSKSGLCT</sequence>
<name>X1FK47_9ZZZZ</name>
<feature type="non-terminal residue" evidence="1">
    <location>
        <position position="1"/>
    </location>
</feature>
<accession>X1FK47</accession>
<proteinExistence type="predicted"/>
<reference evidence="1" key="1">
    <citation type="journal article" date="2014" name="Front. Microbiol.">
        <title>High frequency of phylogenetically diverse reductive dehalogenase-homologous genes in deep subseafloor sedimentary metagenomes.</title>
        <authorList>
            <person name="Kawai M."/>
            <person name="Futagami T."/>
            <person name="Toyoda A."/>
            <person name="Takaki Y."/>
            <person name="Nishi S."/>
            <person name="Hori S."/>
            <person name="Arai W."/>
            <person name="Tsubouchi T."/>
            <person name="Morono Y."/>
            <person name="Uchiyama I."/>
            <person name="Ito T."/>
            <person name="Fujiyama A."/>
            <person name="Inagaki F."/>
            <person name="Takami H."/>
        </authorList>
    </citation>
    <scope>NUCLEOTIDE SEQUENCE</scope>
    <source>
        <strain evidence="1">Expedition CK06-06</strain>
    </source>
</reference>
<dbReference type="EMBL" id="BARU01008814">
    <property type="protein sequence ID" value="GAH45337.1"/>
    <property type="molecule type" value="Genomic_DNA"/>
</dbReference>